<dbReference type="Proteomes" id="UP000244037">
    <property type="component" value="Unassembled WGS sequence"/>
</dbReference>
<dbReference type="AlphaFoldDB" id="A0A8E3ANT7"/>
<dbReference type="EMBL" id="QAYC01000026">
    <property type="protein sequence ID" value="PTW39762.1"/>
    <property type="molecule type" value="Genomic_DNA"/>
</dbReference>
<proteinExistence type="predicted"/>
<keyword evidence="2" id="KW-1185">Reference proteome</keyword>
<accession>A0A8E3ANT7</accession>
<protein>
    <submittedName>
        <fullName evidence="1">Uncharacterized protein</fullName>
    </submittedName>
</protein>
<gene>
    <name evidence="1" type="ORF">C8N38_12623</name>
</gene>
<dbReference type="OrthoDB" id="7856051at2"/>
<reference evidence="1 2" key="1">
    <citation type="submission" date="2018-04" db="EMBL/GenBank/DDBJ databases">
        <title>Genomic Encyclopedia of Archaeal and Bacterial Type Strains, Phase II (KMG-II): from individual species to whole genera.</title>
        <authorList>
            <person name="Goeker M."/>
        </authorList>
    </citation>
    <scope>NUCLEOTIDE SEQUENCE [LARGE SCALE GENOMIC DNA]</scope>
    <source>
        <strain evidence="1 2">DSM 19783</strain>
    </source>
</reference>
<evidence type="ECO:0000313" key="2">
    <source>
        <dbReference type="Proteomes" id="UP000244037"/>
    </source>
</evidence>
<dbReference type="RefSeq" id="WP_108028894.1">
    <property type="nucleotide sequence ID" value="NZ_QAYC01000026.1"/>
</dbReference>
<evidence type="ECO:0000313" key="1">
    <source>
        <dbReference type="EMBL" id="PTW39762.1"/>
    </source>
</evidence>
<comment type="caution">
    <text evidence="1">The sequence shown here is derived from an EMBL/GenBank/DDBJ whole genome shotgun (WGS) entry which is preliminary data.</text>
</comment>
<sequence length="207" mass="23400">MAVPRDYLAVSGDCIIIVSGERGERVHHAELLEMMMRSRSLAEVRRRFHGSRSNLLKTLAHFGYDFDMLLREQFQEGHRDAQLARLHRVDQKWIAEKRRALGFASRKGRPRVERSAEDVAQALHAAGSFVGAADLLSINRKTFKRLHDEALDCGFDMGSDRPRPAVELTDAEGLVRARSAADRVGTKTGYSSHEMKTFFDDGWEDSS</sequence>
<name>A0A8E3ANT7_9RHOB</name>
<organism evidence="1 2">
    <name type="scientific">Rhodovulum kholense</name>
    <dbReference type="NCBI Taxonomy" id="453584"/>
    <lineage>
        <taxon>Bacteria</taxon>
        <taxon>Pseudomonadati</taxon>
        <taxon>Pseudomonadota</taxon>
        <taxon>Alphaproteobacteria</taxon>
        <taxon>Rhodobacterales</taxon>
        <taxon>Paracoccaceae</taxon>
        <taxon>Rhodovulum</taxon>
    </lineage>
</organism>